<keyword evidence="3" id="KW-1185">Reference proteome</keyword>
<dbReference type="InterPro" id="IPR022137">
    <property type="entry name" value="Znf_prot_DUF3669"/>
</dbReference>
<name>A0A6G1KK10_9PLEO</name>
<dbReference type="PANTHER" id="PTHR40780">
    <property type="entry name" value="DUF3669 DOMAIN-CONTAINING PROTEIN"/>
    <property type="match status" value="1"/>
</dbReference>
<reference evidence="2" key="1">
    <citation type="journal article" date="2020" name="Stud. Mycol.">
        <title>101 Dothideomycetes genomes: a test case for predicting lifestyles and emergence of pathogens.</title>
        <authorList>
            <person name="Haridas S."/>
            <person name="Albert R."/>
            <person name="Binder M."/>
            <person name="Bloem J."/>
            <person name="Labutti K."/>
            <person name="Salamov A."/>
            <person name="Andreopoulos B."/>
            <person name="Baker S."/>
            <person name="Barry K."/>
            <person name="Bills G."/>
            <person name="Bluhm B."/>
            <person name="Cannon C."/>
            <person name="Castanera R."/>
            <person name="Culley D."/>
            <person name="Daum C."/>
            <person name="Ezra D."/>
            <person name="Gonzalez J."/>
            <person name="Henrissat B."/>
            <person name="Kuo A."/>
            <person name="Liang C."/>
            <person name="Lipzen A."/>
            <person name="Lutzoni F."/>
            <person name="Magnuson J."/>
            <person name="Mondo S."/>
            <person name="Nolan M."/>
            <person name="Ohm R."/>
            <person name="Pangilinan J."/>
            <person name="Park H.-J."/>
            <person name="Ramirez L."/>
            <person name="Alfaro M."/>
            <person name="Sun H."/>
            <person name="Tritt A."/>
            <person name="Yoshinaga Y."/>
            <person name="Zwiers L.-H."/>
            <person name="Turgeon B."/>
            <person name="Goodwin S."/>
            <person name="Spatafora J."/>
            <person name="Crous P."/>
            <person name="Grigoriev I."/>
        </authorList>
    </citation>
    <scope>NUCLEOTIDE SEQUENCE</scope>
    <source>
        <strain evidence="2">CBS 279.74</strain>
    </source>
</reference>
<dbReference type="Pfam" id="PF12417">
    <property type="entry name" value="DUF3669"/>
    <property type="match status" value="1"/>
</dbReference>
<dbReference type="OrthoDB" id="2993351at2759"/>
<organism evidence="2 3">
    <name type="scientific">Pleomassaria siparia CBS 279.74</name>
    <dbReference type="NCBI Taxonomy" id="1314801"/>
    <lineage>
        <taxon>Eukaryota</taxon>
        <taxon>Fungi</taxon>
        <taxon>Dikarya</taxon>
        <taxon>Ascomycota</taxon>
        <taxon>Pezizomycotina</taxon>
        <taxon>Dothideomycetes</taxon>
        <taxon>Pleosporomycetidae</taxon>
        <taxon>Pleosporales</taxon>
        <taxon>Pleomassariaceae</taxon>
        <taxon>Pleomassaria</taxon>
    </lineage>
</organism>
<feature type="domain" description="DUF3669" evidence="1">
    <location>
        <begin position="247"/>
        <end position="317"/>
    </location>
</feature>
<sequence length="367" mass="42133">MAQENPYHPFRCIGEGTSGSVWAAYGNRWAIKLEKDNGNLYRERYIHIKIDRFKHQLPVEIGGSHGLAEDFELFDSMMLGFHRFWITCGSVFLTTQGPSYFLQGYTPRFARIMECIPSLPGPVRDLLIDSYCPTMDRAAVRENPANLHCLIRPYLGSRRRDDPPSGSFSLNNLALHVDELEGLQLDVNAYVEILADTLAHCHWAIGVDLKGVRFVLAPTWLPPLLPANHNSESPSLANHVSESEHVVWMLGYDSCRDMSSNNDGVSQAVIAFWNNEPFYPRPYGGPAADGDPYPRMRQRRLWNHFRQRYLESSNRIWLHVQSSYTNEEQWRTCARLPLLFIEKIEDIAQTGFRLGLPERRELEDPID</sequence>
<accession>A0A6G1KK10</accession>
<dbReference type="AlphaFoldDB" id="A0A6G1KK10"/>
<evidence type="ECO:0000313" key="2">
    <source>
        <dbReference type="EMBL" id="KAF2712822.1"/>
    </source>
</evidence>
<evidence type="ECO:0000259" key="1">
    <source>
        <dbReference type="Pfam" id="PF12417"/>
    </source>
</evidence>
<protein>
    <recommendedName>
        <fullName evidence="1">DUF3669 domain-containing protein</fullName>
    </recommendedName>
</protein>
<dbReference type="PANTHER" id="PTHR40780:SF3">
    <property type="entry name" value="DUF3669 DOMAIN-CONTAINING PROTEIN"/>
    <property type="match status" value="1"/>
</dbReference>
<proteinExistence type="predicted"/>
<evidence type="ECO:0000313" key="3">
    <source>
        <dbReference type="Proteomes" id="UP000799428"/>
    </source>
</evidence>
<dbReference type="Proteomes" id="UP000799428">
    <property type="component" value="Unassembled WGS sequence"/>
</dbReference>
<gene>
    <name evidence="2" type="ORF">K504DRAFT_372939</name>
</gene>
<dbReference type="EMBL" id="MU005766">
    <property type="protein sequence ID" value="KAF2712822.1"/>
    <property type="molecule type" value="Genomic_DNA"/>
</dbReference>